<feature type="domain" description="Acetyl-CoA hydrolase/transferase C-terminal" evidence="5">
    <location>
        <begin position="320"/>
        <end position="463"/>
    </location>
</feature>
<proteinExistence type="inferred from homology"/>
<evidence type="ECO:0000256" key="2">
    <source>
        <dbReference type="PIRSR" id="PIRSR617821-1"/>
    </source>
</evidence>
<dbReference type="NCBIfam" id="TIGR03458">
    <property type="entry name" value="YgfH_subfam"/>
    <property type="match status" value="1"/>
</dbReference>
<feature type="binding site" evidence="3">
    <location>
        <position position="402"/>
    </location>
    <ligand>
        <name>CoA</name>
        <dbReference type="ChEBI" id="CHEBI:57287"/>
    </ligand>
</feature>
<dbReference type="GO" id="GO:0008775">
    <property type="term" value="F:acetate CoA-transferase activity"/>
    <property type="evidence" value="ECO:0007669"/>
    <property type="project" value="InterPro"/>
</dbReference>
<dbReference type="Gene3D" id="3.40.1080.10">
    <property type="entry name" value="Glutaconate Coenzyme A-transferase"/>
    <property type="match status" value="1"/>
</dbReference>
<keyword evidence="6" id="KW-0808">Transferase</keyword>
<dbReference type="InterPro" id="IPR017821">
    <property type="entry name" value="Succinate_CoA_transferase"/>
</dbReference>
<dbReference type="Gene3D" id="3.30.750.70">
    <property type="entry name" value="4-hydroxybutyrate coenzyme like domains"/>
    <property type="match status" value="1"/>
</dbReference>
<dbReference type="GO" id="GO:0006084">
    <property type="term" value="P:acetyl-CoA metabolic process"/>
    <property type="evidence" value="ECO:0007669"/>
    <property type="project" value="InterPro"/>
</dbReference>
<protein>
    <submittedName>
        <fullName evidence="6">Propionyl-CoA--succinate CoA transferase</fullName>
    </submittedName>
</protein>
<evidence type="ECO:0000256" key="3">
    <source>
        <dbReference type="PIRSR" id="PIRSR617821-2"/>
    </source>
</evidence>
<dbReference type="SUPFAM" id="SSF100950">
    <property type="entry name" value="NagB/RpiA/CoA transferase-like"/>
    <property type="match status" value="2"/>
</dbReference>
<evidence type="ECO:0000259" key="5">
    <source>
        <dbReference type="Pfam" id="PF13336"/>
    </source>
</evidence>
<gene>
    <name evidence="6" type="ORF">CWS72_27275</name>
</gene>
<name>A0A2N3PLQ1_9PROT</name>
<dbReference type="Gene3D" id="3.40.1080.20">
    <property type="entry name" value="Acetyl-CoA hydrolase/transferase C-terminal domain"/>
    <property type="match status" value="1"/>
</dbReference>
<organism evidence="6 7">
    <name type="scientific">Telmatospirillum siberiense</name>
    <dbReference type="NCBI Taxonomy" id="382514"/>
    <lineage>
        <taxon>Bacteria</taxon>
        <taxon>Pseudomonadati</taxon>
        <taxon>Pseudomonadota</taxon>
        <taxon>Alphaproteobacteria</taxon>
        <taxon>Rhodospirillales</taxon>
        <taxon>Rhodospirillaceae</taxon>
        <taxon>Telmatospirillum</taxon>
    </lineage>
</organism>
<dbReference type="EMBL" id="PIUM01000078">
    <property type="protein sequence ID" value="PKU21337.1"/>
    <property type="molecule type" value="Genomic_DNA"/>
</dbReference>
<dbReference type="OrthoDB" id="9801795at2"/>
<comment type="similarity">
    <text evidence="1">Belongs to the acetyl-CoA hydrolase/transferase family.</text>
</comment>
<dbReference type="InterPro" id="IPR026888">
    <property type="entry name" value="AcetylCoA_hyd_C"/>
</dbReference>
<accession>A0A2N3PLQ1</accession>
<feature type="binding site" evidence="3">
    <location>
        <position position="382"/>
    </location>
    <ligand>
        <name>CoA</name>
        <dbReference type="ChEBI" id="CHEBI:57287"/>
    </ligand>
</feature>
<dbReference type="Proteomes" id="UP000233293">
    <property type="component" value="Unassembled WGS sequence"/>
</dbReference>
<dbReference type="AlphaFoldDB" id="A0A2N3PLQ1"/>
<dbReference type="PANTHER" id="PTHR43609">
    <property type="entry name" value="ACETYL-COA HYDROLASE"/>
    <property type="match status" value="1"/>
</dbReference>
<dbReference type="InterPro" id="IPR037171">
    <property type="entry name" value="NagB/RpiA_transferase-like"/>
</dbReference>
<dbReference type="InterPro" id="IPR003702">
    <property type="entry name" value="ActCoA_hydro_N"/>
</dbReference>
<dbReference type="GO" id="GO:0003986">
    <property type="term" value="F:acetyl-CoA hydrolase activity"/>
    <property type="evidence" value="ECO:0007669"/>
    <property type="project" value="TreeGrafter"/>
</dbReference>
<feature type="active site" description="5-glutamyl coenzyme A thioester intermediate" evidence="2">
    <location>
        <position position="288"/>
    </location>
</feature>
<dbReference type="FunFam" id="3.30.750.70:FF:000002">
    <property type="entry name" value="Acetyl-CoA hydrolase Ach1"/>
    <property type="match status" value="1"/>
</dbReference>
<dbReference type="RefSeq" id="WP_101253817.1">
    <property type="nucleotide sequence ID" value="NZ_PIUM01000078.1"/>
</dbReference>
<feature type="non-terminal residue" evidence="6">
    <location>
        <position position="496"/>
    </location>
</feature>
<evidence type="ECO:0000256" key="1">
    <source>
        <dbReference type="ARBA" id="ARBA00009632"/>
    </source>
</evidence>
<comment type="caution">
    <text evidence="6">The sequence shown here is derived from an EMBL/GenBank/DDBJ whole genome shotgun (WGS) entry which is preliminary data.</text>
</comment>
<feature type="domain" description="Acetyl-CoA hydrolase/transferase N-terminal" evidence="4">
    <location>
        <begin position="14"/>
        <end position="215"/>
    </location>
</feature>
<dbReference type="Pfam" id="PF02550">
    <property type="entry name" value="AcetylCoA_hydro"/>
    <property type="match status" value="1"/>
</dbReference>
<feature type="binding site" evidence="3">
    <location>
        <begin position="263"/>
        <end position="267"/>
    </location>
    <ligand>
        <name>CoA</name>
        <dbReference type="ChEBI" id="CHEBI:57287"/>
    </ligand>
</feature>
<reference evidence="7" key="1">
    <citation type="submission" date="2017-12" db="EMBL/GenBank/DDBJ databases">
        <title>Draft genome sequence of Telmatospirillum siberiense 26-4b1T, an acidotolerant peatland alphaproteobacterium potentially involved in sulfur cycling.</title>
        <authorList>
            <person name="Hausmann B."/>
            <person name="Pjevac P."/>
            <person name="Schreck K."/>
            <person name="Herbold C.W."/>
            <person name="Daims H."/>
            <person name="Wagner M."/>
            <person name="Pester M."/>
            <person name="Loy A."/>
        </authorList>
    </citation>
    <scope>NUCLEOTIDE SEQUENCE [LARGE SCALE GENOMIC DNA]</scope>
    <source>
        <strain evidence="7">26-4b1</strain>
    </source>
</reference>
<evidence type="ECO:0000259" key="4">
    <source>
        <dbReference type="Pfam" id="PF02550"/>
    </source>
</evidence>
<dbReference type="FunFam" id="3.40.1080.20:FF:000001">
    <property type="entry name" value="Acetyl-CoA hydrolase Ach1"/>
    <property type="match status" value="1"/>
</dbReference>
<dbReference type="InterPro" id="IPR038460">
    <property type="entry name" value="AcetylCoA_hyd_C_sf"/>
</dbReference>
<evidence type="ECO:0000313" key="7">
    <source>
        <dbReference type="Proteomes" id="UP000233293"/>
    </source>
</evidence>
<evidence type="ECO:0000313" key="6">
    <source>
        <dbReference type="EMBL" id="PKU21337.1"/>
    </source>
</evidence>
<sequence length="496" mass="53965">MDRDRIRMPSLAAKIVPAETAAELIKDGMTIGMSGFTKSGDAKALPKVLAERASREPFKITLLTGASVSDEIDSTLTKAGVISRRMPYMGDPTLRKAINAGEVMYVDQHLSETVEMLRSNQIAGIDVAVIEATAITEEGGIVPTTSVGNSASFAILADKIIVELNLGQPEGLEGMHDIYIPTRRPSRDPVPVVSPDSRVGIPYIPVDPAKIAAIVISNKRDNPVKLEPADEDTNAIAGHLIEFLKHEVKAGRLTNRLAPLQSGVGAVANAVLQGFIDGPFHDLTMYSEVIQDSVFDLVDSGKLVFASATAFSLTQDCWDRLFNNFEKYKKHMLLRPQEISNHPEVIRRLGLIAMNTALEADIYGNVNSTHVGGTHMMNGIGGSGDFAGNAYLTTFVTKSIAKNGKISSIVPMVSHVDHPEHDVDLLVTEQGLADLRGLAPRERAKVVIENCVHPTYKDALRDYYREALIRGGQTPHVLEKAFSWHDRFRTTGSMLP</sequence>
<dbReference type="InterPro" id="IPR046433">
    <property type="entry name" value="ActCoA_hydro"/>
</dbReference>
<dbReference type="GO" id="GO:0006083">
    <property type="term" value="P:acetate metabolic process"/>
    <property type="evidence" value="ECO:0007669"/>
    <property type="project" value="InterPro"/>
</dbReference>
<dbReference type="Pfam" id="PF13336">
    <property type="entry name" value="AcetylCoA_hyd_C"/>
    <property type="match status" value="1"/>
</dbReference>
<keyword evidence="7" id="KW-1185">Reference proteome</keyword>
<feature type="binding site" evidence="3">
    <location>
        <position position="378"/>
    </location>
    <ligand>
        <name>CoA</name>
        <dbReference type="ChEBI" id="CHEBI:57287"/>
    </ligand>
</feature>
<dbReference type="PANTHER" id="PTHR43609:SF1">
    <property type="entry name" value="ACETYL-COA HYDROLASE"/>
    <property type="match status" value="1"/>
</dbReference>